<gene>
    <name evidence="1" type="ORF">V6N11_082179</name>
</gene>
<keyword evidence="2" id="KW-1185">Reference proteome</keyword>
<organism evidence="1 2">
    <name type="scientific">Hibiscus sabdariffa</name>
    <name type="common">roselle</name>
    <dbReference type="NCBI Taxonomy" id="183260"/>
    <lineage>
        <taxon>Eukaryota</taxon>
        <taxon>Viridiplantae</taxon>
        <taxon>Streptophyta</taxon>
        <taxon>Embryophyta</taxon>
        <taxon>Tracheophyta</taxon>
        <taxon>Spermatophyta</taxon>
        <taxon>Magnoliopsida</taxon>
        <taxon>eudicotyledons</taxon>
        <taxon>Gunneridae</taxon>
        <taxon>Pentapetalae</taxon>
        <taxon>rosids</taxon>
        <taxon>malvids</taxon>
        <taxon>Malvales</taxon>
        <taxon>Malvaceae</taxon>
        <taxon>Malvoideae</taxon>
        <taxon>Hibiscus</taxon>
    </lineage>
</organism>
<comment type="caution">
    <text evidence="1">The sequence shown here is derived from an EMBL/GenBank/DDBJ whole genome shotgun (WGS) entry which is preliminary data.</text>
</comment>
<evidence type="ECO:0000313" key="2">
    <source>
        <dbReference type="Proteomes" id="UP001396334"/>
    </source>
</evidence>
<sequence length="80" mass="8572">MNIMWREDISVLCARLTNDYIAGFIDNVPRLSPPPVAALGNGVADGLARLAYGAPVGAWIFREPPAEVATALLKDLHDLA</sequence>
<protein>
    <submittedName>
        <fullName evidence="1">Uncharacterized protein</fullName>
    </submittedName>
</protein>
<name>A0ABR2QHG2_9ROSI</name>
<proteinExistence type="predicted"/>
<evidence type="ECO:0000313" key="1">
    <source>
        <dbReference type="EMBL" id="KAK9000044.1"/>
    </source>
</evidence>
<reference evidence="1 2" key="1">
    <citation type="journal article" date="2024" name="G3 (Bethesda)">
        <title>Genome assembly of Hibiscus sabdariffa L. provides insights into metabolisms of medicinal natural products.</title>
        <authorList>
            <person name="Kim T."/>
        </authorList>
    </citation>
    <scope>NUCLEOTIDE SEQUENCE [LARGE SCALE GENOMIC DNA]</scope>
    <source>
        <strain evidence="1">TK-2024</strain>
        <tissue evidence="1">Old leaves</tissue>
    </source>
</reference>
<dbReference type="Proteomes" id="UP001396334">
    <property type="component" value="Unassembled WGS sequence"/>
</dbReference>
<accession>A0ABR2QHG2</accession>
<dbReference type="EMBL" id="JBBPBN010000038">
    <property type="protein sequence ID" value="KAK9000044.1"/>
    <property type="molecule type" value="Genomic_DNA"/>
</dbReference>